<dbReference type="CDD" id="cd12956">
    <property type="entry name" value="CBM_SusE-F_like"/>
    <property type="match status" value="1"/>
</dbReference>
<dbReference type="PROSITE" id="PS51257">
    <property type="entry name" value="PROKAR_LIPOPROTEIN"/>
    <property type="match status" value="1"/>
</dbReference>
<name>A0A2T8HFP0_9SPHI</name>
<feature type="domain" description="SusE outer membrane protein" evidence="1">
    <location>
        <begin position="23"/>
        <end position="134"/>
    </location>
</feature>
<evidence type="ECO:0000313" key="2">
    <source>
        <dbReference type="EMBL" id="PVH24235.1"/>
    </source>
</evidence>
<dbReference type="Pfam" id="PF14292">
    <property type="entry name" value="SusE"/>
    <property type="match status" value="1"/>
</dbReference>
<dbReference type="RefSeq" id="WP_116776633.1">
    <property type="nucleotide sequence ID" value="NZ_QDKG01000006.1"/>
</dbReference>
<keyword evidence="3" id="KW-1185">Reference proteome</keyword>
<gene>
    <name evidence="2" type="ORF">DC487_14190</name>
</gene>
<dbReference type="GO" id="GO:2001070">
    <property type="term" value="F:starch binding"/>
    <property type="evidence" value="ECO:0007669"/>
    <property type="project" value="InterPro"/>
</dbReference>
<dbReference type="AlphaFoldDB" id="A0A2T8HFP0"/>
<organism evidence="2 3">
    <name type="scientific">Sphingobacterium corticibacter</name>
    <dbReference type="NCBI Taxonomy" id="2171749"/>
    <lineage>
        <taxon>Bacteria</taxon>
        <taxon>Pseudomonadati</taxon>
        <taxon>Bacteroidota</taxon>
        <taxon>Sphingobacteriia</taxon>
        <taxon>Sphingobacteriales</taxon>
        <taxon>Sphingobacteriaceae</taxon>
        <taxon>Sphingobacterium</taxon>
    </lineage>
</organism>
<dbReference type="EMBL" id="QDKG01000006">
    <property type="protein sequence ID" value="PVH24235.1"/>
    <property type="molecule type" value="Genomic_DNA"/>
</dbReference>
<accession>A0A2T8HFP0</accession>
<dbReference type="InterPro" id="IPR025970">
    <property type="entry name" value="SusE"/>
</dbReference>
<reference evidence="2 3" key="1">
    <citation type="submission" date="2018-04" db="EMBL/GenBank/DDBJ databases">
        <title>Sphingobacterium cortibacter sp. nov.</title>
        <authorList>
            <person name="Li Y."/>
        </authorList>
    </citation>
    <scope>NUCLEOTIDE SEQUENCE [LARGE SCALE GENOMIC DNA]</scope>
    <source>
        <strain evidence="2 3">2c-3</strain>
    </source>
</reference>
<evidence type="ECO:0000259" key="1">
    <source>
        <dbReference type="Pfam" id="PF14292"/>
    </source>
</evidence>
<dbReference type="OrthoDB" id="975117at2"/>
<proteinExistence type="predicted"/>
<comment type="caution">
    <text evidence="2">The sequence shown here is derived from an EMBL/GenBank/DDBJ whole genome shotgun (WGS) entry which is preliminary data.</text>
</comment>
<dbReference type="Gene3D" id="2.60.40.3620">
    <property type="match status" value="2"/>
</dbReference>
<evidence type="ECO:0000313" key="3">
    <source>
        <dbReference type="Proteomes" id="UP000245627"/>
    </source>
</evidence>
<dbReference type="CDD" id="cd12967">
    <property type="entry name" value="CBM_SusE-F_like_u1"/>
    <property type="match status" value="1"/>
</dbReference>
<dbReference type="Proteomes" id="UP000245627">
    <property type="component" value="Unassembled WGS sequence"/>
</dbReference>
<dbReference type="GO" id="GO:0019867">
    <property type="term" value="C:outer membrane"/>
    <property type="evidence" value="ECO:0007669"/>
    <property type="project" value="InterPro"/>
</dbReference>
<protein>
    <recommendedName>
        <fullName evidence="1">SusE outer membrane protein domain-containing protein</fullName>
    </recommendedName>
</protein>
<sequence>MKFNHIIAVALACVASTLGSCEKDNEMVTVTTGELPTLTASSDSLVLLQQNATDTAFTFNWSPLEVNWSNEAVSSNILRYSIQISTQERNFQGSPLLTVDAEGISASITVNTLNTALLEAKVAPEQPVVLLARLAMTLAPNNIMYSNVIELKATPYEDVVLLPSLFIAGALNGWSHSNDFRVGSIEGDSKYEGYANFTAGNLAFKFSSQANWDGTNYGAAAAAGKLSVAGDAGNLEVPAAGYYLLKADTETLDWSATLVTWGIIGAAAGGWGDTDDVALTYDANSGLWTATLDMNADEFKFRANNAYAINLGAGARNGVLSNGGGNLRIAESGRYLVTLDLRNAGYYTYTIEAQ</sequence>